<reference evidence="11" key="1">
    <citation type="submission" date="2022-10" db="EMBL/GenBank/DDBJ databases">
        <title>The complete genomes of actinobacterial strains from the NBC collection.</title>
        <authorList>
            <person name="Joergensen T.S."/>
            <person name="Alvarez Arevalo M."/>
            <person name="Sterndorff E.B."/>
            <person name="Faurdal D."/>
            <person name="Vuksanovic O."/>
            <person name="Mourched A.-S."/>
            <person name="Charusanti P."/>
            <person name="Shaw S."/>
            <person name="Blin K."/>
            <person name="Weber T."/>
        </authorList>
    </citation>
    <scope>NUCLEOTIDE SEQUENCE</scope>
    <source>
        <strain evidence="11">NBC_00189</strain>
    </source>
</reference>
<dbReference type="PANTHER" id="PTHR43292:SF3">
    <property type="entry name" value="ACYL-COA DEHYDROGENASE FADE29"/>
    <property type="match status" value="1"/>
</dbReference>
<feature type="region of interest" description="Disordered" evidence="7">
    <location>
        <begin position="23"/>
        <end position="54"/>
    </location>
</feature>
<name>A0ABZ1JG70_9ACTN</name>
<evidence type="ECO:0000259" key="9">
    <source>
        <dbReference type="Pfam" id="PF02770"/>
    </source>
</evidence>
<protein>
    <submittedName>
        <fullName evidence="11">Acyl-CoA dehydrogenase family protein</fullName>
    </submittedName>
</protein>
<keyword evidence="12" id="KW-1185">Reference proteome</keyword>
<evidence type="ECO:0000259" key="8">
    <source>
        <dbReference type="Pfam" id="PF00441"/>
    </source>
</evidence>
<comment type="similarity">
    <text evidence="2 6">Belongs to the acyl-CoA dehydrogenase family.</text>
</comment>
<dbReference type="Pfam" id="PF00441">
    <property type="entry name" value="Acyl-CoA_dh_1"/>
    <property type="match status" value="1"/>
</dbReference>
<comment type="cofactor">
    <cofactor evidence="1 6">
        <name>FAD</name>
        <dbReference type="ChEBI" id="CHEBI:57692"/>
    </cofactor>
</comment>
<evidence type="ECO:0000259" key="10">
    <source>
        <dbReference type="Pfam" id="PF02771"/>
    </source>
</evidence>
<accession>A0ABZ1JG70</accession>
<dbReference type="EMBL" id="CP108133">
    <property type="protein sequence ID" value="WTP50612.1"/>
    <property type="molecule type" value="Genomic_DNA"/>
</dbReference>
<dbReference type="Proteomes" id="UP001432166">
    <property type="component" value="Chromosome"/>
</dbReference>
<feature type="region of interest" description="Disordered" evidence="7">
    <location>
        <begin position="165"/>
        <end position="214"/>
    </location>
</feature>
<dbReference type="RefSeq" id="WP_328938080.1">
    <property type="nucleotide sequence ID" value="NZ_CP108133.1"/>
</dbReference>
<sequence>MHLVPTERQRRLRAELRSYFRGLMPDGPPSVPAPAPAPASAPAGAGAGVAAGSGSDSARRRALLRRIGADGWLGIGWPEAYGGQGRGADEQFVFFDEACRAGAPISMVTLNTVGPTLMKYGTEEQKDFFLPRILRGELVFAIGYSEPSAGTDLASLRTRAVRVGGRAPSAGAGDGDGDGGGPRDGDGDPGRGEREGPERRAELDEGSGPGDEWIVDGQKVFTSNAQHADWIWLACRTDPDAPKHKGISILLVPTDAPGFSWTPIETVGGLTTTATYYDGIRVPVSRLVGEENGGWGLITNQLNHERVALAAIGMQAEDFYLAALAAARVPDPVTGRRRVDEPWVRSRLAEVHARLAATRLLNWRLVGDVGAGRLAPGDASGVKVVGTESAVAVYRMCQEIVGSDALIRSGSPGVFGDGELERMNRAAQINTFGGGVSEVQREIVATMRLGMTRGRR</sequence>
<evidence type="ECO:0000256" key="2">
    <source>
        <dbReference type="ARBA" id="ARBA00009347"/>
    </source>
</evidence>
<feature type="domain" description="Acyl-CoA dehydrogenase/oxidase C-terminal" evidence="8">
    <location>
        <begin position="292"/>
        <end position="445"/>
    </location>
</feature>
<feature type="compositionally biased region" description="Basic and acidic residues" evidence="7">
    <location>
        <begin position="181"/>
        <end position="203"/>
    </location>
</feature>
<evidence type="ECO:0000256" key="1">
    <source>
        <dbReference type="ARBA" id="ARBA00001974"/>
    </source>
</evidence>
<feature type="domain" description="Acyl-CoA oxidase/dehydrogenase middle" evidence="9">
    <location>
        <begin position="208"/>
        <end position="275"/>
    </location>
</feature>
<evidence type="ECO:0000256" key="3">
    <source>
        <dbReference type="ARBA" id="ARBA00022630"/>
    </source>
</evidence>
<keyword evidence="5 6" id="KW-0560">Oxidoreductase</keyword>
<dbReference type="InterPro" id="IPR009075">
    <property type="entry name" value="AcylCo_DH/oxidase_C"/>
</dbReference>
<dbReference type="SUPFAM" id="SSF47203">
    <property type="entry name" value="Acyl-CoA dehydrogenase C-terminal domain-like"/>
    <property type="match status" value="1"/>
</dbReference>
<dbReference type="InterPro" id="IPR037069">
    <property type="entry name" value="AcylCoA_DH/ox_N_sf"/>
</dbReference>
<dbReference type="InterPro" id="IPR013786">
    <property type="entry name" value="AcylCoA_DH/ox_N"/>
</dbReference>
<dbReference type="Gene3D" id="1.20.140.10">
    <property type="entry name" value="Butyryl-CoA Dehydrogenase, subunit A, domain 3"/>
    <property type="match status" value="1"/>
</dbReference>
<dbReference type="Pfam" id="PF02771">
    <property type="entry name" value="Acyl-CoA_dh_N"/>
    <property type="match status" value="1"/>
</dbReference>
<evidence type="ECO:0000313" key="12">
    <source>
        <dbReference type="Proteomes" id="UP001432166"/>
    </source>
</evidence>
<dbReference type="InterPro" id="IPR052161">
    <property type="entry name" value="Mycobact_Acyl-CoA_DH"/>
</dbReference>
<evidence type="ECO:0000256" key="5">
    <source>
        <dbReference type="ARBA" id="ARBA00023002"/>
    </source>
</evidence>
<dbReference type="Gene3D" id="2.40.110.10">
    <property type="entry name" value="Butyryl-CoA Dehydrogenase, subunit A, domain 2"/>
    <property type="match status" value="1"/>
</dbReference>
<evidence type="ECO:0000256" key="7">
    <source>
        <dbReference type="SAM" id="MobiDB-lite"/>
    </source>
</evidence>
<dbReference type="Gene3D" id="1.10.540.10">
    <property type="entry name" value="Acyl-CoA dehydrogenase/oxidase, N-terminal domain"/>
    <property type="match status" value="1"/>
</dbReference>
<gene>
    <name evidence="11" type="ORF">OG288_21295</name>
</gene>
<dbReference type="InterPro" id="IPR046373">
    <property type="entry name" value="Acyl-CoA_Oxase/DH_mid-dom_sf"/>
</dbReference>
<dbReference type="SUPFAM" id="SSF56645">
    <property type="entry name" value="Acyl-CoA dehydrogenase NM domain-like"/>
    <property type="match status" value="2"/>
</dbReference>
<keyword evidence="4 6" id="KW-0274">FAD</keyword>
<evidence type="ECO:0000256" key="4">
    <source>
        <dbReference type="ARBA" id="ARBA00022827"/>
    </source>
</evidence>
<feature type="compositionally biased region" description="Pro residues" evidence="7">
    <location>
        <begin position="26"/>
        <end position="39"/>
    </location>
</feature>
<dbReference type="Pfam" id="PF02770">
    <property type="entry name" value="Acyl-CoA_dh_M"/>
    <property type="match status" value="1"/>
</dbReference>
<dbReference type="InterPro" id="IPR036250">
    <property type="entry name" value="AcylCo_DH-like_C"/>
</dbReference>
<organism evidence="11 12">
    <name type="scientific">Streptomyces tauricus</name>
    <dbReference type="NCBI Taxonomy" id="68274"/>
    <lineage>
        <taxon>Bacteria</taxon>
        <taxon>Bacillati</taxon>
        <taxon>Actinomycetota</taxon>
        <taxon>Actinomycetes</taxon>
        <taxon>Kitasatosporales</taxon>
        <taxon>Streptomycetaceae</taxon>
        <taxon>Streptomyces</taxon>
        <taxon>Streptomyces aurantiacus group</taxon>
    </lineage>
</organism>
<evidence type="ECO:0000313" key="11">
    <source>
        <dbReference type="EMBL" id="WTP50612.1"/>
    </source>
</evidence>
<dbReference type="InterPro" id="IPR006091">
    <property type="entry name" value="Acyl-CoA_Oxase/DH_mid-dom"/>
</dbReference>
<keyword evidence="3 6" id="KW-0285">Flavoprotein</keyword>
<evidence type="ECO:0000256" key="6">
    <source>
        <dbReference type="RuleBase" id="RU362125"/>
    </source>
</evidence>
<dbReference type="InterPro" id="IPR009100">
    <property type="entry name" value="AcylCoA_DH/oxidase_NM_dom_sf"/>
</dbReference>
<proteinExistence type="inferred from homology"/>
<feature type="domain" description="Acyl-CoA dehydrogenase/oxidase N-terminal" evidence="10">
    <location>
        <begin position="60"/>
        <end position="137"/>
    </location>
</feature>
<dbReference type="PANTHER" id="PTHR43292">
    <property type="entry name" value="ACYL-COA DEHYDROGENASE"/>
    <property type="match status" value="1"/>
</dbReference>